<comment type="caution">
    <text evidence="2">The sequence shown here is derived from an EMBL/GenBank/DDBJ whole genome shotgun (WGS) entry which is preliminary data.</text>
</comment>
<feature type="transmembrane region" description="Helical" evidence="1">
    <location>
        <begin position="43"/>
        <end position="65"/>
    </location>
</feature>
<gene>
    <name evidence="2" type="ORF">QUW08_11565</name>
</gene>
<name>A0ABT7UUD5_9FIRM</name>
<protein>
    <submittedName>
        <fullName evidence="2">Uncharacterized protein</fullName>
    </submittedName>
</protein>
<accession>A0ABT7UUD5</accession>
<proteinExistence type="predicted"/>
<feature type="transmembrane region" description="Helical" evidence="1">
    <location>
        <begin position="71"/>
        <end position="104"/>
    </location>
</feature>
<organism evidence="2 3">
    <name type="scientific">Allofournierella massiliensis</name>
    <dbReference type="NCBI Taxonomy" id="1650663"/>
    <lineage>
        <taxon>Bacteria</taxon>
        <taxon>Bacillati</taxon>
        <taxon>Bacillota</taxon>
        <taxon>Clostridia</taxon>
        <taxon>Eubacteriales</taxon>
        <taxon>Oscillospiraceae</taxon>
        <taxon>Allofournierella</taxon>
    </lineage>
</organism>
<feature type="transmembrane region" description="Helical" evidence="1">
    <location>
        <begin position="116"/>
        <end position="135"/>
    </location>
</feature>
<keyword evidence="1" id="KW-0812">Transmembrane</keyword>
<evidence type="ECO:0000256" key="1">
    <source>
        <dbReference type="SAM" id="Phobius"/>
    </source>
</evidence>
<reference evidence="2 3" key="1">
    <citation type="submission" date="2023-06" db="EMBL/GenBank/DDBJ databases">
        <title>Identification and characterization of horizontal gene transfer across gut microbiota members of farm animals based on homology search.</title>
        <authorList>
            <person name="Schwarzerova J."/>
            <person name="Nykrynova M."/>
            <person name="Jureckova K."/>
            <person name="Cejkova D."/>
            <person name="Rychlik I."/>
        </authorList>
    </citation>
    <scope>NUCLEOTIDE SEQUENCE [LARGE SCALE GENOMIC DNA]</scope>
    <source>
        <strain evidence="2 3">ET340</strain>
    </source>
</reference>
<keyword evidence="1" id="KW-0472">Membrane</keyword>
<keyword evidence="1" id="KW-1133">Transmembrane helix</keyword>
<dbReference type="Proteomes" id="UP001529380">
    <property type="component" value="Unassembled WGS sequence"/>
</dbReference>
<evidence type="ECO:0000313" key="3">
    <source>
        <dbReference type="Proteomes" id="UP001529380"/>
    </source>
</evidence>
<keyword evidence="3" id="KW-1185">Reference proteome</keyword>
<dbReference type="EMBL" id="JAUDCL010000023">
    <property type="protein sequence ID" value="MDM8201923.1"/>
    <property type="molecule type" value="Genomic_DNA"/>
</dbReference>
<evidence type="ECO:0000313" key="2">
    <source>
        <dbReference type="EMBL" id="MDM8201923.1"/>
    </source>
</evidence>
<sequence length="414" mass="46279">MRGTGAFETLIFIKAREKMNNINENRTDERTPGGEKNKAELKWFILFLAVIFFLPITILAVMEWFTSADAFAIGITGFMQAVIVHGGLGLVAVIIALVLFVLLIRPDATFLQKVGRTAGILLCVAAAFFLVRPLVLDIPYLKRPEAAYLERLEFEYSRGIGDYGSDDYYLRGVDMTGERHSFEISEKRYEEGRALWGGNDYNLFAKVTYLPHTSTLMSLEFMTELDASGAELYPPSPELPNDWESFSIQINDTVYTLPVPLAAFLDDGWVISEEDAGLSLAGAEGPYASYEWEWVSLINDHEQDISVCVFNTTESTIPVAESTVGGIHVIYGNYDFSGTELRLPGGLMLGWSTREDVLKLYGQPNDSFEATYGGYSLKYEIDDPLDPASWKLGFDDSGILDDVMVHHQAYFRSD</sequence>